<dbReference type="Pfam" id="PF05794">
    <property type="entry name" value="Tcp11"/>
    <property type="match status" value="1"/>
</dbReference>
<gene>
    <name evidence="3" type="ORF">EK21DRAFT_53941</name>
</gene>
<evidence type="ECO:0000256" key="2">
    <source>
        <dbReference type="SAM" id="MobiDB-lite"/>
    </source>
</evidence>
<dbReference type="Proteomes" id="UP000799777">
    <property type="component" value="Unassembled WGS sequence"/>
</dbReference>
<feature type="region of interest" description="Disordered" evidence="2">
    <location>
        <begin position="632"/>
        <end position="691"/>
    </location>
</feature>
<feature type="compositionally biased region" description="Basic and acidic residues" evidence="2">
    <location>
        <begin position="54"/>
        <end position="70"/>
    </location>
</feature>
<proteinExistence type="inferred from homology"/>
<dbReference type="EMBL" id="ML978157">
    <property type="protein sequence ID" value="KAF2035556.1"/>
    <property type="molecule type" value="Genomic_DNA"/>
</dbReference>
<protein>
    <recommendedName>
        <fullName evidence="5">Tcp11-domain-containing protein</fullName>
    </recommendedName>
</protein>
<accession>A0A9P4HM93</accession>
<dbReference type="GO" id="GO:0010737">
    <property type="term" value="P:protein kinase A signaling"/>
    <property type="evidence" value="ECO:0007669"/>
    <property type="project" value="TreeGrafter"/>
</dbReference>
<keyword evidence="4" id="KW-1185">Reference proteome</keyword>
<feature type="compositionally biased region" description="Low complexity" evidence="2">
    <location>
        <begin position="634"/>
        <end position="649"/>
    </location>
</feature>
<dbReference type="PANTHER" id="PTHR12832">
    <property type="entry name" value="TESTIS-SPECIFIC PROTEIN PBS13 T-COMPLEX 11"/>
    <property type="match status" value="1"/>
</dbReference>
<evidence type="ECO:0000313" key="3">
    <source>
        <dbReference type="EMBL" id="KAF2035556.1"/>
    </source>
</evidence>
<evidence type="ECO:0000313" key="4">
    <source>
        <dbReference type="Proteomes" id="UP000799777"/>
    </source>
</evidence>
<feature type="region of interest" description="Disordered" evidence="2">
    <location>
        <begin position="25"/>
        <end position="91"/>
    </location>
</feature>
<dbReference type="PANTHER" id="PTHR12832:SF11">
    <property type="entry name" value="LD23868P"/>
    <property type="match status" value="1"/>
</dbReference>
<evidence type="ECO:0000256" key="1">
    <source>
        <dbReference type="ARBA" id="ARBA00010954"/>
    </source>
</evidence>
<sequence>MNTRTPKAARSKATTLRAARVSYSPLTADARTSEGGIERSTSSWHMPLISRDGPISEERNPSEHGTRTETLDQTTTQCMYPPPPSPPTPPTYHRKHDFPEELAQMIISMGSGTDKGPTCEELAGAFREASDRPPITKQSLSELDIQNIITNIRLRHDVNFDRDLSFRPNLDGAKGQQKRRTTDQYWKALEAELELYTRLFHGTPSPLDRNSSDWLQLAEHAKLRIPIVFRTIQEVLKSLVPDRDHARVDEHLDVPMLMQEIERGVCDQVRLAEWMAQLLKEHCAPMRDGLVDKMVDITREGVAARNSATIVEGLRQVLAILEAMKLDVANHQIRNLKTLLIDDTINFEKHYHLDQLVGHRSRVNIDTAQAWYLRATWQYVEQFPTSPRDIEPVQLEIMVRTVIAQLFDRDSRVEFPETFYLDQDRLRTLKAEIEDLVHIEVCIDAFATFLKQLGHNGSLSPAIRHQLHSALVAIMGDNLGYGARQWAINSEALSLEILRQAALVAGQALTYSYDTLAQANEQLLRMFYSSPSTHEPSLEAHLLHRVLTCADRNVKSTPMDLFNNLIPIPNSIPRPQPIHFPHLLTTDTSSSQHTLNLESTKWQDIGNRITHIILLHWRVWRSIAYILEDGHNRQSSPSATTSTSASPQAVHGTRSPPQTVEQDQQVVSTMQTGEPRESGQESQVVRQLPSR</sequence>
<reference evidence="3" key="1">
    <citation type="journal article" date="2020" name="Stud. Mycol.">
        <title>101 Dothideomycetes genomes: a test case for predicting lifestyles and emergence of pathogens.</title>
        <authorList>
            <person name="Haridas S."/>
            <person name="Albert R."/>
            <person name="Binder M."/>
            <person name="Bloem J."/>
            <person name="Labutti K."/>
            <person name="Salamov A."/>
            <person name="Andreopoulos B."/>
            <person name="Baker S."/>
            <person name="Barry K."/>
            <person name="Bills G."/>
            <person name="Bluhm B."/>
            <person name="Cannon C."/>
            <person name="Castanera R."/>
            <person name="Culley D."/>
            <person name="Daum C."/>
            <person name="Ezra D."/>
            <person name="Gonzalez J."/>
            <person name="Henrissat B."/>
            <person name="Kuo A."/>
            <person name="Liang C."/>
            <person name="Lipzen A."/>
            <person name="Lutzoni F."/>
            <person name="Magnuson J."/>
            <person name="Mondo S."/>
            <person name="Nolan M."/>
            <person name="Ohm R."/>
            <person name="Pangilinan J."/>
            <person name="Park H.-J."/>
            <person name="Ramirez L."/>
            <person name="Alfaro M."/>
            <person name="Sun H."/>
            <person name="Tritt A."/>
            <person name="Yoshinaga Y."/>
            <person name="Zwiers L.-H."/>
            <person name="Turgeon B."/>
            <person name="Goodwin S."/>
            <person name="Spatafora J."/>
            <person name="Crous P."/>
            <person name="Grigoriev I."/>
        </authorList>
    </citation>
    <scope>NUCLEOTIDE SEQUENCE</scope>
    <source>
        <strain evidence="3">CBS 110217</strain>
    </source>
</reference>
<feature type="compositionally biased region" description="Polar residues" evidence="2">
    <location>
        <begin position="655"/>
        <end position="672"/>
    </location>
</feature>
<organism evidence="3 4">
    <name type="scientific">Setomelanomma holmii</name>
    <dbReference type="NCBI Taxonomy" id="210430"/>
    <lineage>
        <taxon>Eukaryota</taxon>
        <taxon>Fungi</taxon>
        <taxon>Dikarya</taxon>
        <taxon>Ascomycota</taxon>
        <taxon>Pezizomycotina</taxon>
        <taxon>Dothideomycetes</taxon>
        <taxon>Pleosporomycetidae</taxon>
        <taxon>Pleosporales</taxon>
        <taxon>Pleosporineae</taxon>
        <taxon>Phaeosphaeriaceae</taxon>
        <taxon>Setomelanomma</taxon>
    </lineage>
</organism>
<dbReference type="InterPro" id="IPR008862">
    <property type="entry name" value="Tcp11"/>
</dbReference>
<feature type="compositionally biased region" description="Polar residues" evidence="2">
    <location>
        <begin position="680"/>
        <end position="691"/>
    </location>
</feature>
<comment type="similarity">
    <text evidence="1">Belongs to the TCP11 family.</text>
</comment>
<name>A0A9P4HM93_9PLEO</name>
<dbReference type="OrthoDB" id="276323at2759"/>
<feature type="compositionally biased region" description="Pro residues" evidence="2">
    <location>
        <begin position="80"/>
        <end position="90"/>
    </location>
</feature>
<evidence type="ECO:0008006" key="5">
    <source>
        <dbReference type="Google" id="ProtNLM"/>
    </source>
</evidence>
<comment type="caution">
    <text evidence="3">The sequence shown here is derived from an EMBL/GenBank/DDBJ whole genome shotgun (WGS) entry which is preliminary data.</text>
</comment>
<dbReference type="AlphaFoldDB" id="A0A9P4HM93"/>